<keyword evidence="3" id="KW-1185">Reference proteome</keyword>
<feature type="region of interest" description="Disordered" evidence="1">
    <location>
        <begin position="1"/>
        <end position="24"/>
    </location>
</feature>
<gene>
    <name evidence="2" type="ORF">WHX56_11500</name>
</gene>
<evidence type="ECO:0000313" key="3">
    <source>
        <dbReference type="Proteomes" id="UP001456224"/>
    </source>
</evidence>
<dbReference type="RefSeq" id="WP_338881266.1">
    <property type="nucleotide sequence ID" value="NZ_CP148753.1"/>
</dbReference>
<name>A0ABZ2S895_9BURK</name>
<organism evidence="2 3">
    <name type="scientific">Achromobacter veterisilvae</name>
    <dbReference type="NCBI Taxonomy" id="2069367"/>
    <lineage>
        <taxon>Bacteria</taxon>
        <taxon>Pseudomonadati</taxon>
        <taxon>Pseudomonadota</taxon>
        <taxon>Betaproteobacteria</taxon>
        <taxon>Burkholderiales</taxon>
        <taxon>Alcaligenaceae</taxon>
        <taxon>Achromobacter</taxon>
    </lineage>
</organism>
<evidence type="ECO:0000313" key="2">
    <source>
        <dbReference type="EMBL" id="WXR76089.1"/>
    </source>
</evidence>
<accession>A0ABZ2S895</accession>
<evidence type="ECO:0000256" key="1">
    <source>
        <dbReference type="SAM" id="MobiDB-lite"/>
    </source>
</evidence>
<reference evidence="2 3" key="1">
    <citation type="submission" date="2024-03" db="EMBL/GenBank/DDBJ databases">
        <title>Reference genomes for the five species model microbial community.</title>
        <authorList>
            <person name="Padfield D."/>
        </authorList>
    </citation>
    <scope>NUCLEOTIDE SEQUENCE [LARGE SCALE GENOMIC DNA]</scope>
    <source>
        <strain evidence="2 3">AB1</strain>
    </source>
</reference>
<feature type="compositionally biased region" description="Polar residues" evidence="1">
    <location>
        <begin position="1"/>
        <end position="17"/>
    </location>
</feature>
<proteinExistence type="predicted"/>
<protein>
    <submittedName>
        <fullName evidence="2">Uncharacterized protein</fullName>
    </submittedName>
</protein>
<dbReference type="Proteomes" id="UP001456224">
    <property type="component" value="Chromosome"/>
</dbReference>
<dbReference type="EMBL" id="CP148753">
    <property type="protein sequence ID" value="WXR76089.1"/>
    <property type="molecule type" value="Genomic_DNA"/>
</dbReference>
<sequence length="74" mass="8071">MNVSVCQPASGRDSNPRGTRPPAAVRASFSARPAARFLAAFCFLVPPITLRYRGDCASHFDEIADIIDYSKNNL</sequence>